<evidence type="ECO:0000313" key="1">
    <source>
        <dbReference type="EMBL" id="TWA85078.1"/>
    </source>
</evidence>
<sequence length="340" mass="35446">MSINPSNAPASGLSLGFSLKAALTVLGADKGAPSQTAAGQAASASGGSAVFVTLSVEAQAFMATTTASKAGKTGNGTSAGPYAAYFPTRDGKNATALAKAVSDPGAVSSSAGLSGPAIAKDARTRMDAQYAAMKASGKPFDFDSFEGRDWYSLMGDLDRRSLEAVRSNAGGNFSKQEQDIAQSIMAQQEGLAMGLYNGPISQEASFTDPFRGDEAARMKANLTFLDAVGPEEKTSTEWATRRASAQVSYEIHTREKGDEPEKLDSDNPLATLIKQAMDRSQSDPLRHILKTPDALKTQAWFKGFESRLDTTVAQNMAQGIAQGVALAKATTPVADSAKPA</sequence>
<protein>
    <submittedName>
        <fullName evidence="1">Uncharacterized protein</fullName>
    </submittedName>
</protein>
<accession>A0A560CJP3</accession>
<proteinExistence type="predicted"/>
<dbReference type="Proteomes" id="UP000318529">
    <property type="component" value="Unassembled WGS sequence"/>
</dbReference>
<evidence type="ECO:0000313" key="2">
    <source>
        <dbReference type="Proteomes" id="UP000318529"/>
    </source>
</evidence>
<dbReference type="EMBL" id="VITH01000004">
    <property type="protein sequence ID" value="TWA85078.1"/>
    <property type="molecule type" value="Genomic_DNA"/>
</dbReference>
<dbReference type="RefSeq" id="WP_145682433.1">
    <property type="nucleotide sequence ID" value="NZ_VITH01000004.1"/>
</dbReference>
<organism evidence="1 2">
    <name type="scientific">Azospirillum brasilense</name>
    <dbReference type="NCBI Taxonomy" id="192"/>
    <lineage>
        <taxon>Bacteria</taxon>
        <taxon>Pseudomonadati</taxon>
        <taxon>Pseudomonadota</taxon>
        <taxon>Alphaproteobacteria</taxon>
        <taxon>Rhodospirillales</taxon>
        <taxon>Azospirillaceae</taxon>
        <taxon>Azospirillum</taxon>
    </lineage>
</organism>
<comment type="caution">
    <text evidence="1">The sequence shown here is derived from an EMBL/GenBank/DDBJ whole genome shotgun (WGS) entry which is preliminary data.</text>
</comment>
<reference evidence="1 2" key="1">
    <citation type="submission" date="2019-06" db="EMBL/GenBank/DDBJ databases">
        <title>Genomic Encyclopedia of Type Strains, Phase IV (KMG-V): Genome sequencing to study the core and pangenomes of soil and plant-associated prokaryotes.</title>
        <authorList>
            <person name="Whitman W."/>
        </authorList>
    </citation>
    <scope>NUCLEOTIDE SEQUENCE [LARGE SCALE GENOMIC DNA]</scope>
    <source>
        <strain evidence="1 2">BR 11650</strain>
    </source>
</reference>
<gene>
    <name evidence="1" type="ORF">FBZ83_104350</name>
</gene>
<name>A0A560CJP3_AZOBR</name>
<dbReference type="AlphaFoldDB" id="A0A560CJP3"/>